<feature type="region of interest" description="Disordered" evidence="1">
    <location>
        <begin position="59"/>
        <end position="119"/>
    </location>
</feature>
<sequence length="382" mass="44502">MGMYLRNNERRTAAEIQHHLCFICGELFHERHEYQKHLIAHQSFALIYQIYHFDKTESERKANERSKKADSNPGRVGHSRSEDACRSSGSSSFRQSEELEREMRNRAKSRSRGADKLERLHREERRQYVREKEREEEQQAERERLRKIEAARKRRELRKRKLDEHTAMAAMRDQAVPVARRKPIKDRGAGDILARSIIQFTCEKVEMWSPCAHYPLDIDTTPLTSSTLKSESSPSSSAKPSSPLQLSSLRQTSTGFSIGPLNSEKCPYCVKEPFNNPVEAVAHIVDHGGSILDVQLSFYFDNQFLATETQLTGEKCNACEVNFDFPTQYYLHLLLKHRMDVTGFYRNNYPKANNVKFTTIMIYRMFPEHKIELREVIPNFVL</sequence>
<dbReference type="PROSITE" id="PS00028">
    <property type="entry name" value="ZINC_FINGER_C2H2_1"/>
    <property type="match status" value="1"/>
</dbReference>
<feature type="compositionally biased region" description="Basic and acidic residues" evidence="1">
    <location>
        <begin position="59"/>
        <end position="70"/>
    </location>
</feature>
<accession>A0A0K0DDT2</accession>
<dbReference type="STRING" id="6313.A0A0K0DDT2"/>
<proteinExistence type="predicted"/>
<feature type="region of interest" description="Disordered" evidence="1">
    <location>
        <begin position="224"/>
        <end position="247"/>
    </location>
</feature>
<protein>
    <submittedName>
        <fullName evidence="4">C2H2-type domain-containing protein</fullName>
    </submittedName>
</protein>
<name>A0A0K0DDT2_ANGCA</name>
<dbReference type="WBParaSite" id="ACAC_0000892401-mRNA-1">
    <property type="protein sequence ID" value="ACAC_0000892401-mRNA-1"/>
    <property type="gene ID" value="ACAC_0000892401"/>
</dbReference>
<dbReference type="SMART" id="SM00355">
    <property type="entry name" value="ZnF_C2H2"/>
    <property type="match status" value="3"/>
</dbReference>
<feature type="compositionally biased region" description="Basic and acidic residues" evidence="1">
    <location>
        <begin position="95"/>
        <end position="105"/>
    </location>
</feature>
<organism evidence="3 4">
    <name type="scientific">Angiostrongylus cantonensis</name>
    <name type="common">Rat lungworm</name>
    <dbReference type="NCBI Taxonomy" id="6313"/>
    <lineage>
        <taxon>Eukaryota</taxon>
        <taxon>Metazoa</taxon>
        <taxon>Ecdysozoa</taxon>
        <taxon>Nematoda</taxon>
        <taxon>Chromadorea</taxon>
        <taxon>Rhabditida</taxon>
        <taxon>Rhabditina</taxon>
        <taxon>Rhabditomorpha</taxon>
        <taxon>Strongyloidea</taxon>
        <taxon>Metastrongylidae</taxon>
        <taxon>Angiostrongylus</taxon>
    </lineage>
</organism>
<dbReference type="InterPro" id="IPR013087">
    <property type="entry name" value="Znf_C2H2_type"/>
</dbReference>
<dbReference type="Proteomes" id="UP000035642">
    <property type="component" value="Unassembled WGS sequence"/>
</dbReference>
<evidence type="ECO:0000256" key="1">
    <source>
        <dbReference type="SAM" id="MobiDB-lite"/>
    </source>
</evidence>
<evidence type="ECO:0000259" key="2">
    <source>
        <dbReference type="PROSITE" id="PS00028"/>
    </source>
</evidence>
<keyword evidence="3" id="KW-1185">Reference proteome</keyword>
<feature type="domain" description="C2H2-type" evidence="2">
    <location>
        <begin position="21"/>
        <end position="41"/>
    </location>
</feature>
<dbReference type="AlphaFoldDB" id="A0A0K0DDT2"/>
<reference evidence="3" key="1">
    <citation type="submission" date="2012-09" db="EMBL/GenBank/DDBJ databases">
        <authorList>
            <person name="Martin A.A."/>
        </authorList>
    </citation>
    <scope>NUCLEOTIDE SEQUENCE</scope>
</reference>
<evidence type="ECO:0000313" key="3">
    <source>
        <dbReference type="Proteomes" id="UP000035642"/>
    </source>
</evidence>
<evidence type="ECO:0000313" key="4">
    <source>
        <dbReference type="WBParaSite" id="ACAC_0000892401-mRNA-1"/>
    </source>
</evidence>
<reference evidence="4" key="2">
    <citation type="submission" date="2017-02" db="UniProtKB">
        <authorList>
            <consortium name="WormBaseParasite"/>
        </authorList>
    </citation>
    <scope>IDENTIFICATION</scope>
</reference>